<dbReference type="PANTHER" id="PTHR36108">
    <property type="entry name" value="COLOSSIN-B-RELATED"/>
    <property type="match status" value="1"/>
</dbReference>
<dbReference type="PANTHER" id="PTHR36108:SF13">
    <property type="entry name" value="COLOSSIN-B-RELATED"/>
    <property type="match status" value="1"/>
</dbReference>
<evidence type="ECO:0000313" key="11">
    <source>
        <dbReference type="Proteomes" id="UP000014148"/>
    </source>
</evidence>
<evidence type="ECO:0000256" key="5">
    <source>
        <dbReference type="SAM" id="SignalP"/>
    </source>
</evidence>
<dbReference type="Gene3D" id="2.60.40.10">
    <property type="entry name" value="Immunoglobulins"/>
    <property type="match status" value="4"/>
</dbReference>
<feature type="domain" description="T-Q ester bond containing" evidence="7">
    <location>
        <begin position="886"/>
        <end position="1047"/>
    </location>
</feature>
<comment type="caution">
    <text evidence="8">The sequence shown here is derived from an EMBL/GenBank/DDBJ whole genome shotgun (WGS) entry which is preliminary data.</text>
</comment>
<organism evidence="8 10">
    <name type="scientific">Enterococcus malodoratus ATCC 43197</name>
    <dbReference type="NCBI Taxonomy" id="1158601"/>
    <lineage>
        <taxon>Bacteria</taxon>
        <taxon>Bacillati</taxon>
        <taxon>Bacillota</taxon>
        <taxon>Bacilli</taxon>
        <taxon>Lactobacillales</taxon>
        <taxon>Enterococcaceae</taxon>
        <taxon>Enterococcus</taxon>
    </lineage>
</organism>
<dbReference type="Proteomes" id="UP000014148">
    <property type="component" value="Unassembled WGS sequence"/>
</dbReference>
<feature type="domain" description="SpaA-like prealbumin fold" evidence="6">
    <location>
        <begin position="633"/>
        <end position="712"/>
    </location>
</feature>
<dbReference type="InterPro" id="IPR013783">
    <property type="entry name" value="Ig-like_fold"/>
</dbReference>
<dbReference type="Pfam" id="PF17802">
    <property type="entry name" value="SpaA"/>
    <property type="match status" value="4"/>
</dbReference>
<dbReference type="RefSeq" id="WP_010742447.1">
    <property type="nucleotide sequence ID" value="NZ_KB946251.1"/>
</dbReference>
<dbReference type="InterPro" id="IPR041100">
    <property type="entry name" value="TQ"/>
</dbReference>
<dbReference type="STRING" id="71451.RV07_GL003397"/>
<dbReference type="Pfam" id="PF18202">
    <property type="entry name" value="TQ"/>
    <property type="match status" value="2"/>
</dbReference>
<evidence type="ECO:0000256" key="1">
    <source>
        <dbReference type="ARBA" id="ARBA00007257"/>
    </source>
</evidence>
<feature type="signal peptide" evidence="5">
    <location>
        <begin position="1"/>
        <end position="30"/>
    </location>
</feature>
<feature type="domain" description="SpaA-like prealbumin fold" evidence="6">
    <location>
        <begin position="501"/>
        <end position="605"/>
    </location>
</feature>
<feature type="domain" description="SpaA-like prealbumin fold" evidence="6">
    <location>
        <begin position="407"/>
        <end position="481"/>
    </location>
</feature>
<feature type="compositionally biased region" description="Basic and acidic residues" evidence="4">
    <location>
        <begin position="1053"/>
        <end position="1068"/>
    </location>
</feature>
<feature type="region of interest" description="Disordered" evidence="4">
    <location>
        <begin position="1047"/>
        <end position="1072"/>
    </location>
</feature>
<dbReference type="AlphaFoldDB" id="R2QP38"/>
<feature type="domain" description="SpaA-like prealbumin fold" evidence="6">
    <location>
        <begin position="286"/>
        <end position="356"/>
    </location>
</feature>
<accession>R2QP38</accession>
<protein>
    <recommendedName>
        <fullName evidence="12">TQXA domain-containing protein</fullName>
    </recommendedName>
</protein>
<feature type="chain" id="PRO_5004364607" description="TQXA domain-containing protein" evidence="5">
    <location>
        <begin position="31"/>
        <end position="1088"/>
    </location>
</feature>
<sequence length="1088" mass="120662">MKNKRFKLAGLLSLILIGISSFLFQGTAQAKEDKNVQIKTTSQSLPGRVFYDTDNLYTMRGTKNGAAWTDTTASLAVHYPDGRNEMVFCIQPGVPLVGGKWTDGYEGIESTEVDGDALIASCIWQTVFPNKTQHEEMASRAVTWQYIKKYNLDITSIDGIPEYPQLEKKLMDAVDNYKKLPDFHNKTVKLKYGETKKLDSGGVDLRAFDSIISNDANVKFEIASDGMSANATPTDPTKATGTYTAIKNYAYGTPIVWTKENSQTVVSPKIADPTKYFVKWDIDLYGEIEIGKVDKDSGEYLPNTSFDALFEGTNAPAKKTVKTGSNGKVTIKDIPSGVKYKITETAVPSPYVLASAIGESDTYEGVVKAGETAAVTAKNVKATGQIVIEKSGVESGKEPWNSNYSRAGNVFEIREKDKDGKVVETITSNDQGIATSSNKLPLGTYYVSEKTAANGFANTFKPVTVKIEYKDQKTPVVVVNDKGTNQEVTGSSVLTKEDAETKKDTQGRASFEGAEYGLFYKDGNPVKWTDCVKPELTNGTQVKTEDDSVVIRIDDKDQTAGVKHLALNGYYWLETKAPEGYQIDSTKREFELKYKDQDTKVVASDVTSQEKVIKLTIDGFKYLQSKSGNVNSGYNGIKFSLTPIDPTKGDVVEVETQTDANGYDGYWGFKEFPYGDYRISEVAAPDGYKKMKDLILKSTFDAEKRTYNMTVTEGGQKEPIKTLTVEESKINEGSNQISLGKLMITNNLVKAPEISTQATVNGKDTFTPGKDTPMKDVAKLTGLEVGQKYRLKEITLWRIQNGDIKNATPVYQADEDFVAKSETMEKVIETLVDTSKDDKNTSYVWTEKLAELDESDKEKEAAEHVDLTNKEQTVTPEIPETPKEEPKIETLFANVDGKQEIDATKDQKLVDKVNQEFPESQVGQTKHWVHKLHKVSESTKTVPTSSTSSTTKTTSTTTSTTTSNSTTSPESSTKKEGNSEVLETINDSRKVTKGNEEFNVDFQYYAKKYNLKEGEKLVVTHEVFNDEKHTDKYADHFDLNNEKQTIRPLKVTPKKETPATKETPKSEKSIPQTGSYNAFEEFFSAIFN</sequence>
<feature type="compositionally biased region" description="Low complexity" evidence="4">
    <location>
        <begin position="938"/>
        <end position="971"/>
    </location>
</feature>
<feature type="compositionally biased region" description="Basic and acidic residues" evidence="4">
    <location>
        <begin position="854"/>
        <end position="869"/>
    </location>
</feature>
<dbReference type="Proteomes" id="UP000013783">
    <property type="component" value="Unassembled WGS sequence"/>
</dbReference>
<keyword evidence="2" id="KW-0964">Secreted</keyword>
<comment type="similarity">
    <text evidence="1">Belongs to the serine-aspartate repeat-containing protein (SDr) family.</text>
</comment>
<evidence type="ECO:0008006" key="12">
    <source>
        <dbReference type="Google" id="ProtNLM"/>
    </source>
</evidence>
<reference evidence="9 11" key="2">
    <citation type="submission" date="2013-03" db="EMBL/GenBank/DDBJ databases">
        <title>The Genome Sequence of Enterococcus malodoratus ATCC_43197 (PacBio/Illumina hybrid assembly).</title>
        <authorList>
            <consortium name="The Broad Institute Genomics Platform"/>
            <consortium name="The Broad Institute Genome Sequencing Center for Infectious Disease"/>
            <person name="Earl A."/>
            <person name="Russ C."/>
            <person name="Gilmore M."/>
            <person name="Surin D."/>
            <person name="Walker B."/>
            <person name="Young S."/>
            <person name="Zeng Q."/>
            <person name="Gargeya S."/>
            <person name="Fitzgerald M."/>
            <person name="Haas B."/>
            <person name="Abouelleil A."/>
            <person name="Allen A.W."/>
            <person name="Alvarado L."/>
            <person name="Arachchi H.M."/>
            <person name="Berlin A.M."/>
            <person name="Chapman S.B."/>
            <person name="Gainer-Dewar J."/>
            <person name="Goldberg J."/>
            <person name="Griggs A."/>
            <person name="Gujja S."/>
            <person name="Hansen M."/>
            <person name="Howarth C."/>
            <person name="Imamovic A."/>
            <person name="Ireland A."/>
            <person name="Larimer J."/>
            <person name="McCowan C."/>
            <person name="Murphy C."/>
            <person name="Pearson M."/>
            <person name="Poon T.W."/>
            <person name="Priest M."/>
            <person name="Roberts A."/>
            <person name="Saif S."/>
            <person name="Shea T."/>
            <person name="Sisk P."/>
            <person name="Sykes S."/>
            <person name="Wortman J."/>
            <person name="Nusbaum C."/>
            <person name="Birren B."/>
        </authorList>
    </citation>
    <scope>NUCLEOTIDE SEQUENCE [LARGE SCALE GENOMIC DNA]</scope>
    <source>
        <strain evidence="9 11">ATCC 43197</strain>
    </source>
</reference>
<keyword evidence="3 5" id="KW-0732">Signal</keyword>
<dbReference type="InterPro" id="IPR041033">
    <property type="entry name" value="SpaA_PFL_dom_1"/>
</dbReference>
<dbReference type="EMBL" id="AJAK01000026">
    <property type="protein sequence ID" value="EOH73400.1"/>
    <property type="molecule type" value="Genomic_DNA"/>
</dbReference>
<evidence type="ECO:0000259" key="6">
    <source>
        <dbReference type="Pfam" id="PF17802"/>
    </source>
</evidence>
<dbReference type="EMBL" id="ASWA01000003">
    <property type="protein sequence ID" value="EOT67332.1"/>
    <property type="molecule type" value="Genomic_DNA"/>
</dbReference>
<keyword evidence="11" id="KW-1185">Reference proteome</keyword>
<dbReference type="PATRIC" id="fig|1158601.3.peg.3643"/>
<evidence type="ECO:0000313" key="10">
    <source>
        <dbReference type="Proteomes" id="UP000013783"/>
    </source>
</evidence>
<reference evidence="8 10" key="1">
    <citation type="submission" date="2013-02" db="EMBL/GenBank/DDBJ databases">
        <title>The Genome Sequence of Enterococcus malodoratus ATCC_43197.</title>
        <authorList>
            <consortium name="The Broad Institute Genome Sequencing Platform"/>
            <consortium name="The Broad Institute Genome Sequencing Center for Infectious Disease"/>
            <person name="Earl A.M."/>
            <person name="Gilmore M.S."/>
            <person name="Lebreton F."/>
            <person name="Walker B."/>
            <person name="Young S.K."/>
            <person name="Zeng Q."/>
            <person name="Gargeya S."/>
            <person name="Fitzgerald M."/>
            <person name="Haas B."/>
            <person name="Abouelleil A."/>
            <person name="Alvarado L."/>
            <person name="Arachchi H.M."/>
            <person name="Berlin A.M."/>
            <person name="Chapman S.B."/>
            <person name="Dewar J."/>
            <person name="Goldberg J."/>
            <person name="Griggs A."/>
            <person name="Gujja S."/>
            <person name="Hansen M."/>
            <person name="Howarth C."/>
            <person name="Imamovic A."/>
            <person name="Larimer J."/>
            <person name="McCowan C."/>
            <person name="Murphy C."/>
            <person name="Neiman D."/>
            <person name="Pearson M."/>
            <person name="Priest M."/>
            <person name="Roberts A."/>
            <person name="Saif S."/>
            <person name="Shea T."/>
            <person name="Sisk P."/>
            <person name="Sykes S."/>
            <person name="Wortman J."/>
            <person name="Nusbaum C."/>
            <person name="Birren B."/>
        </authorList>
    </citation>
    <scope>NUCLEOTIDE SEQUENCE [LARGE SCALE GENOMIC DNA]</scope>
    <source>
        <strain evidence="8 10">ATCC 43197</strain>
    </source>
</reference>
<name>R2QP38_9ENTE</name>
<dbReference type="eggNOG" id="COG4932">
    <property type="taxonomic scope" value="Bacteria"/>
</dbReference>
<evidence type="ECO:0000313" key="9">
    <source>
        <dbReference type="EMBL" id="EOT67332.1"/>
    </source>
</evidence>
<dbReference type="Gene3D" id="2.60.40.3930">
    <property type="match status" value="1"/>
</dbReference>
<proteinExistence type="inferred from homology"/>
<evidence type="ECO:0000259" key="7">
    <source>
        <dbReference type="Pfam" id="PF18202"/>
    </source>
</evidence>
<evidence type="ECO:0000256" key="2">
    <source>
        <dbReference type="ARBA" id="ARBA00022525"/>
    </source>
</evidence>
<evidence type="ECO:0000256" key="3">
    <source>
        <dbReference type="ARBA" id="ARBA00022729"/>
    </source>
</evidence>
<feature type="domain" description="T-Q ester bond containing" evidence="7">
    <location>
        <begin position="752"/>
        <end position="875"/>
    </location>
</feature>
<evidence type="ECO:0000256" key="4">
    <source>
        <dbReference type="SAM" id="MobiDB-lite"/>
    </source>
</evidence>
<feature type="region of interest" description="Disordered" evidence="4">
    <location>
        <begin position="854"/>
        <end position="883"/>
    </location>
</feature>
<feature type="region of interest" description="Disordered" evidence="4">
    <location>
        <begin position="918"/>
        <end position="988"/>
    </location>
</feature>
<dbReference type="OrthoDB" id="2216808at2"/>
<gene>
    <name evidence="9" type="ORF">I585_02853</name>
    <name evidence="8" type="ORF">UAI_03669</name>
</gene>
<evidence type="ECO:0000313" key="8">
    <source>
        <dbReference type="EMBL" id="EOH73400.1"/>
    </source>
</evidence>